<keyword evidence="1" id="KW-0808">Transferase</keyword>
<evidence type="ECO:0000313" key="2">
    <source>
        <dbReference type="Proteomes" id="UP000252698"/>
    </source>
</evidence>
<dbReference type="Gene3D" id="3.40.630.30">
    <property type="match status" value="1"/>
</dbReference>
<evidence type="ECO:0000313" key="1">
    <source>
        <dbReference type="EMBL" id="AXE83239.1"/>
    </source>
</evidence>
<proteinExistence type="predicted"/>
<dbReference type="PANTHER" id="PTHR41700">
    <property type="entry name" value="GCN5-RELATED N-ACETYLTRANSFERASE"/>
    <property type="match status" value="1"/>
</dbReference>
<dbReference type="InterPro" id="IPR038764">
    <property type="entry name" value="GNAT_N_AcTrfase_prd"/>
</dbReference>
<dbReference type="KEGG" id="sata:C5746_37315"/>
<dbReference type="EMBL" id="CP027306">
    <property type="protein sequence ID" value="AXE83239.1"/>
    <property type="molecule type" value="Genomic_DNA"/>
</dbReference>
<reference evidence="1 2" key="1">
    <citation type="journal article" date="2018" name="Front. Microbiol.">
        <title>Genome Sequencing of Streptomyces atratus SCSIOZH16 and Activation Production of Nocardamine via Metabolic Engineering.</title>
        <authorList>
            <person name="Li Y."/>
            <person name="Zhang C."/>
            <person name="Liu C."/>
            <person name="Ju J."/>
            <person name="Ma J."/>
        </authorList>
    </citation>
    <scope>NUCLEOTIDE SEQUENCE [LARGE SCALE GENOMIC DNA]</scope>
    <source>
        <strain evidence="1 2">SCSIO_ZH16</strain>
    </source>
</reference>
<dbReference type="InterPro" id="IPR016181">
    <property type="entry name" value="Acyl_CoA_acyltransferase"/>
</dbReference>
<dbReference type="PANTHER" id="PTHR41700:SF1">
    <property type="entry name" value="N-ACETYLTRANSFERASE DOMAIN-CONTAINING PROTEIN"/>
    <property type="match status" value="1"/>
</dbReference>
<organism evidence="1 2">
    <name type="scientific">Streptomyces atratus</name>
    <dbReference type="NCBI Taxonomy" id="1893"/>
    <lineage>
        <taxon>Bacteria</taxon>
        <taxon>Bacillati</taxon>
        <taxon>Actinomycetota</taxon>
        <taxon>Actinomycetes</taxon>
        <taxon>Kitasatosporales</taxon>
        <taxon>Streptomycetaceae</taxon>
        <taxon>Streptomyces</taxon>
    </lineage>
</organism>
<dbReference type="Proteomes" id="UP000252698">
    <property type="component" value="Chromosome"/>
</dbReference>
<sequence length="286" mass="30845">MVNGTEAAAAAAAADLAAHRAGVTVTQLHGLDEMLAACKVLDRVWRPVPGNPLITPELLRVFAHSGSYVVGVHQDGRMVGFCLGFLATAGLHSHIAGVDDSVRGRNVGFAVKLHQRAWALARGITAVTWTFDPLISRNAYFNLAKLGAAPSEYLADFYGAMQDEVNAGTETDRLMVRWELTGRHAVGSAAGTPHIVTVDEAGAHAVVGLDTKPDGRPAVGRRDGDTVLVRIPTEIETVRRIDPPLAREWRYALREVLGGLMAEGHTVTGFTRDGWYVIDKRQERQA</sequence>
<name>A0A2Z5JSI1_STRAR</name>
<dbReference type="GO" id="GO:0016740">
    <property type="term" value="F:transferase activity"/>
    <property type="evidence" value="ECO:0007669"/>
    <property type="project" value="UniProtKB-KW"/>
</dbReference>
<dbReference type="AlphaFoldDB" id="A0A2Z5JSI1"/>
<dbReference type="SUPFAM" id="SSF55729">
    <property type="entry name" value="Acyl-CoA N-acyltransferases (Nat)"/>
    <property type="match status" value="1"/>
</dbReference>
<protein>
    <submittedName>
        <fullName evidence="1">GNAT family N-acetyltransferase</fullName>
    </submittedName>
</protein>
<gene>
    <name evidence="1" type="ORF">C5746_37315</name>
</gene>
<accession>A0A2Z5JSI1</accession>